<dbReference type="InterPro" id="IPR023753">
    <property type="entry name" value="FAD/NAD-binding_dom"/>
</dbReference>
<dbReference type="EMBL" id="LHPM01000008">
    <property type="protein sequence ID" value="OAL68304.1"/>
    <property type="molecule type" value="Genomic_DNA"/>
</dbReference>
<comment type="similarity">
    <text evidence="1">Belongs to the NADH dehydrogenase family.</text>
</comment>
<dbReference type="Gene3D" id="3.50.50.100">
    <property type="match status" value="1"/>
</dbReference>
<comment type="caution">
    <text evidence="8">The sequence shown here is derived from an EMBL/GenBank/DDBJ whole genome shotgun (WGS) entry which is preliminary data.</text>
</comment>
<evidence type="ECO:0000256" key="3">
    <source>
        <dbReference type="ARBA" id="ARBA00022827"/>
    </source>
</evidence>
<dbReference type="VEuPathDB" id="FungiDB:TERG_06994"/>
<feature type="compositionally biased region" description="Polar residues" evidence="6">
    <location>
        <begin position="1128"/>
        <end position="1139"/>
    </location>
</feature>
<dbReference type="InterPro" id="IPR038425">
    <property type="entry name" value="GAT_sf"/>
</dbReference>
<proteinExistence type="inferred from homology"/>
<dbReference type="GO" id="GO:0043130">
    <property type="term" value="F:ubiquitin binding"/>
    <property type="evidence" value="ECO:0007669"/>
    <property type="project" value="InterPro"/>
</dbReference>
<feature type="compositionally biased region" description="Polar residues" evidence="6">
    <location>
        <begin position="1078"/>
        <end position="1088"/>
    </location>
</feature>
<evidence type="ECO:0000256" key="1">
    <source>
        <dbReference type="ARBA" id="ARBA00005272"/>
    </source>
</evidence>
<evidence type="ECO:0000313" key="9">
    <source>
        <dbReference type="Proteomes" id="UP000243015"/>
    </source>
</evidence>
<dbReference type="CDD" id="cd21383">
    <property type="entry name" value="GAT_GGA_Tom1-like"/>
    <property type="match status" value="1"/>
</dbReference>
<evidence type="ECO:0000259" key="7">
    <source>
        <dbReference type="PROSITE" id="PS50909"/>
    </source>
</evidence>
<dbReference type="Pfam" id="PF07992">
    <property type="entry name" value="Pyr_redox_2"/>
    <property type="match status" value="1"/>
</dbReference>
<feature type="domain" description="GAT" evidence="7">
    <location>
        <begin position="847"/>
        <end position="936"/>
    </location>
</feature>
<keyword evidence="3" id="KW-0274">FAD</keyword>
<keyword evidence="5" id="KW-0520">NAD</keyword>
<dbReference type="Gene3D" id="1.20.58.160">
    <property type="match status" value="1"/>
</dbReference>
<dbReference type="InterPro" id="IPR004152">
    <property type="entry name" value="GAT_dom"/>
</dbReference>
<dbReference type="SUPFAM" id="SSF51905">
    <property type="entry name" value="FAD/NAD(P)-binding domain"/>
    <property type="match status" value="2"/>
</dbReference>
<feature type="region of interest" description="Disordered" evidence="6">
    <location>
        <begin position="961"/>
        <end position="1111"/>
    </location>
</feature>
<dbReference type="Pfam" id="PF03127">
    <property type="entry name" value="GAT"/>
    <property type="match status" value="1"/>
</dbReference>
<dbReference type="GO" id="GO:0035091">
    <property type="term" value="F:phosphatidylinositol binding"/>
    <property type="evidence" value="ECO:0007669"/>
    <property type="project" value="InterPro"/>
</dbReference>
<feature type="compositionally biased region" description="Polar residues" evidence="6">
    <location>
        <begin position="963"/>
        <end position="975"/>
    </location>
</feature>
<dbReference type="InterPro" id="IPR008942">
    <property type="entry name" value="ENTH_VHS"/>
</dbReference>
<sequence>MQHLLLSARKRGYQMGLVRPNFRYASRPPAQVRPTQQVRRFATLTGDSTGGSPARPARNPSTTAERVVILGSGWGGYTLSRKLSAIKFSPTVISPRSYFVFTPLLTDAAIGSLDFSEIVEPVRDRYTKVHFIQAAARAVDFSKKTVTCEASVVRSGVTETTRVKQHRHEKQHWQVSKGGADRQWESGETIIVPYDKLVVAVGCVSKTFNTPGVRENALFLKDVGDARRVKRRIRECFELAVLPNTDPRMQRYLLHFAIVGAGPTGIELAASLCDFIHEDLVKVYPQLKEMIRITLFDVAPTVLSTFDESLSNYAMDTMEREGVDVKTNHHIESLRWGEPNSPGPHEMDPKRCLTIKTKEDGEEGIAMCVWATGNEMNEFVNDALGKVEAFPTSSVLEKMDHTPAERSPQSAATWSVRKAEKTGALLVDDHLRVRLQSNDGQTVTLQDVFAIGDNCMLETNSPPATAQSANQEAIWLAKCLNTNNSDTGLSRYPAFSFRNLGMIAYVGRSRALMQFPQSSQDKGKASHLPQGLTGYAAWLPSSTGLSFVRPLCLIASSHDSNADILNAETRWEETRQRDGYEGTSPPLTLGSVVRLASSALTSHHLHLDSFLPGFVQTRSVDCWRKPSTVAEKRLTMKRFIGTITSKRNSSFGGGLDASQPNAHDSPEVAVLKAVTLFCENSDSNNENDFLPLPTIVEAAESSPAAAKIAANQIHKYLSKTTTTQPKRQYNAIMLIRILADNPGPSFTCNLDARFTSSVKFLLRDGRDMNVAQILRETLETLSTTKANDGNLSGLIQMWTKEKEKFERTYGYPPFGTPPVQSPPHGSGPHARQRQDYFSRQHKLRGLPPPGELAARVNEANESAKLLQQMLMSTPVSEFYQNEMIKEFATRCQSASRSVQGYINSSNPAPDEDTMLTLIETNDKISVALSRYNRAALDARKAGFKSPAERAEQAQYLIDRIPDHNQSNNTGNQDYRNGQPYPQATGALPAGGAAPERVQSKKQRYIPRLSMPRIPKKLSKQAPEQATSRNEETKPTLYTPPVHTANIERTPASPPVFPPGASTDNLPSIPNRETHESHTSGISQLNNGHSETRNNDRAAPSTSAPPISWEYNPNEFQVENPFADKFATDANSGLDSNRVSRITEPDGTGAATATNFPDELDQPTKRGRYYSQSDFSLFDNAQPRPSEALAIAPNSSPEKKPTSPSAHI</sequence>
<dbReference type="SUPFAM" id="SSF89009">
    <property type="entry name" value="GAT-like domain"/>
    <property type="match status" value="1"/>
</dbReference>
<dbReference type="GO" id="GO:0003954">
    <property type="term" value="F:NADH dehydrogenase activity"/>
    <property type="evidence" value="ECO:0007669"/>
    <property type="project" value="InterPro"/>
</dbReference>
<dbReference type="InterPro" id="IPR036188">
    <property type="entry name" value="FAD/NAD-bd_sf"/>
</dbReference>
<gene>
    <name evidence="8" type="ORF">A7C99_0705</name>
</gene>
<dbReference type="InterPro" id="IPR045024">
    <property type="entry name" value="NDH-2"/>
</dbReference>
<protein>
    <recommendedName>
        <fullName evidence="7">GAT domain-containing protein</fullName>
    </recommendedName>
</protein>
<keyword evidence="2" id="KW-0285">Flavoprotein</keyword>
<dbReference type="PROSITE" id="PS50909">
    <property type="entry name" value="GAT"/>
    <property type="match status" value="1"/>
</dbReference>
<dbReference type="AlphaFoldDB" id="A0A178F8A7"/>
<evidence type="ECO:0000256" key="2">
    <source>
        <dbReference type="ARBA" id="ARBA00022630"/>
    </source>
</evidence>
<dbReference type="Proteomes" id="UP000243015">
    <property type="component" value="Unassembled WGS sequence"/>
</dbReference>
<dbReference type="PANTHER" id="PTHR43706">
    <property type="entry name" value="NADH DEHYDROGENASE"/>
    <property type="match status" value="1"/>
</dbReference>
<accession>A0A178F8A7</accession>
<feature type="compositionally biased region" description="Low complexity" evidence="6">
    <location>
        <begin position="981"/>
        <end position="994"/>
    </location>
</feature>
<dbReference type="Gene3D" id="1.25.40.90">
    <property type="match status" value="1"/>
</dbReference>
<evidence type="ECO:0000313" key="8">
    <source>
        <dbReference type="EMBL" id="OAL68304.1"/>
    </source>
</evidence>
<reference evidence="8 9" key="1">
    <citation type="submission" date="2016-05" db="EMBL/GenBank/DDBJ databases">
        <title>Genome sequencing of Trichophyton rubrum CMCC(F)T1i isolated from hair.</title>
        <authorList>
            <person name="Zhan P."/>
            <person name="Tao Y."/>
            <person name="Liu W."/>
        </authorList>
    </citation>
    <scope>NUCLEOTIDE SEQUENCE [LARGE SCALE GENOMIC DNA]</scope>
    <source>
        <strain evidence="9">CMCC(F)T1i</strain>
    </source>
</reference>
<evidence type="ECO:0000256" key="5">
    <source>
        <dbReference type="ARBA" id="ARBA00023027"/>
    </source>
</evidence>
<name>A0A178F8A7_TRIRU</name>
<dbReference type="VEuPathDB" id="FungiDB:TERG_06992"/>
<feature type="region of interest" description="Disordered" evidence="6">
    <location>
        <begin position="810"/>
        <end position="833"/>
    </location>
</feature>
<organism evidence="8 9">
    <name type="scientific">Trichophyton rubrum</name>
    <name type="common">Athlete's foot fungus</name>
    <name type="synonym">Epidermophyton rubrum</name>
    <dbReference type="NCBI Taxonomy" id="5551"/>
    <lineage>
        <taxon>Eukaryota</taxon>
        <taxon>Fungi</taxon>
        <taxon>Dikarya</taxon>
        <taxon>Ascomycota</taxon>
        <taxon>Pezizomycotina</taxon>
        <taxon>Eurotiomycetes</taxon>
        <taxon>Eurotiomycetidae</taxon>
        <taxon>Onygenales</taxon>
        <taxon>Arthrodermataceae</taxon>
        <taxon>Trichophyton</taxon>
    </lineage>
</organism>
<dbReference type="SUPFAM" id="SSF48464">
    <property type="entry name" value="ENTH/VHS domain"/>
    <property type="match status" value="1"/>
</dbReference>
<evidence type="ECO:0000256" key="4">
    <source>
        <dbReference type="ARBA" id="ARBA00023002"/>
    </source>
</evidence>
<keyword evidence="4" id="KW-0560">Oxidoreductase</keyword>
<feature type="region of interest" description="Disordered" evidence="6">
    <location>
        <begin position="1126"/>
        <end position="1207"/>
    </location>
</feature>
<evidence type="ECO:0000256" key="6">
    <source>
        <dbReference type="SAM" id="MobiDB-lite"/>
    </source>
</evidence>
<dbReference type="PANTHER" id="PTHR43706:SF17">
    <property type="entry name" value="NADH DEHYDROGENASE (EUROFUNG)"/>
    <property type="match status" value="1"/>
</dbReference>
<dbReference type="PRINTS" id="PR00368">
    <property type="entry name" value="FADPNR"/>
</dbReference>
<dbReference type="GO" id="GO:0005739">
    <property type="term" value="C:mitochondrion"/>
    <property type="evidence" value="ECO:0007669"/>
    <property type="project" value="TreeGrafter"/>
</dbReference>